<reference evidence="1 2" key="1">
    <citation type="journal article" date="2019" name="Nat. Med.">
        <title>A library of human gut bacterial isolates paired with longitudinal multiomics data enables mechanistic microbiome research.</title>
        <authorList>
            <person name="Poyet M."/>
            <person name="Groussin M."/>
            <person name="Gibbons S.M."/>
            <person name="Avila-Pacheco J."/>
            <person name="Jiang X."/>
            <person name="Kearney S.M."/>
            <person name="Perrotta A.R."/>
            <person name="Berdy B."/>
            <person name="Zhao S."/>
            <person name="Lieberman T.D."/>
            <person name="Swanson P.K."/>
            <person name="Smith M."/>
            <person name="Roesemann S."/>
            <person name="Alexander J.E."/>
            <person name="Rich S.A."/>
            <person name="Livny J."/>
            <person name="Vlamakis H."/>
            <person name="Clish C."/>
            <person name="Bullock K."/>
            <person name="Deik A."/>
            <person name="Scott J."/>
            <person name="Pierce K.A."/>
            <person name="Xavier R.J."/>
            <person name="Alm E.J."/>
        </authorList>
    </citation>
    <scope>NUCLEOTIDE SEQUENCE [LARGE SCALE GENOMIC DNA]</scope>
    <source>
        <strain evidence="1 2">BIOML-A198</strain>
    </source>
</reference>
<sequence>MCIKTYNQLMQRQESFLRKHYLFEMLIFEIYNTLQSFSPSSLNTVELFSELSPFLKARISFIMHSQTDASDLFKTHEEIIKYVADLLADKIFSIHVKNGGYYYEQVEK</sequence>
<accession>A0A9X4XD65</accession>
<organism evidence="1 2">
    <name type="scientific">Turicibacter sanguinis</name>
    <dbReference type="NCBI Taxonomy" id="154288"/>
    <lineage>
        <taxon>Bacteria</taxon>
        <taxon>Bacillati</taxon>
        <taxon>Bacillota</taxon>
        <taxon>Erysipelotrichia</taxon>
        <taxon>Erysipelotrichales</taxon>
        <taxon>Turicibacteraceae</taxon>
        <taxon>Turicibacter</taxon>
    </lineage>
</organism>
<dbReference type="EMBL" id="WMQE01000012">
    <property type="protein sequence ID" value="MTK21114.1"/>
    <property type="molecule type" value="Genomic_DNA"/>
</dbReference>
<proteinExistence type="predicted"/>
<gene>
    <name evidence="1" type="ORF">GMA92_06740</name>
</gene>
<evidence type="ECO:0000313" key="2">
    <source>
        <dbReference type="Proteomes" id="UP000487649"/>
    </source>
</evidence>
<comment type="caution">
    <text evidence="1">The sequence shown here is derived from an EMBL/GenBank/DDBJ whole genome shotgun (WGS) entry which is preliminary data.</text>
</comment>
<dbReference type="Proteomes" id="UP000487649">
    <property type="component" value="Unassembled WGS sequence"/>
</dbReference>
<name>A0A9X4XD65_9FIRM</name>
<evidence type="ECO:0000313" key="1">
    <source>
        <dbReference type="EMBL" id="MTK21114.1"/>
    </source>
</evidence>
<dbReference type="RefSeq" id="WP_040764009.1">
    <property type="nucleotide sequence ID" value="NZ_CP053187.1"/>
</dbReference>
<dbReference type="GeneID" id="60058105"/>
<dbReference type="AlphaFoldDB" id="A0A9X4XD65"/>
<protein>
    <submittedName>
        <fullName evidence="1">Uncharacterized protein</fullName>
    </submittedName>
</protein>